<reference evidence="2 3" key="1">
    <citation type="submission" date="2023-11" db="EMBL/GenBank/DDBJ databases">
        <title>Halocaridina rubra genome assembly.</title>
        <authorList>
            <person name="Smith C."/>
        </authorList>
    </citation>
    <scope>NUCLEOTIDE SEQUENCE [LARGE SCALE GENOMIC DNA]</scope>
    <source>
        <strain evidence="2">EP-1</strain>
        <tissue evidence="2">Whole</tissue>
    </source>
</reference>
<gene>
    <name evidence="2" type="ORF">SK128_022023</name>
</gene>
<protein>
    <submittedName>
        <fullName evidence="2">Uncharacterized protein</fullName>
    </submittedName>
</protein>
<keyword evidence="3" id="KW-1185">Reference proteome</keyword>
<evidence type="ECO:0000313" key="3">
    <source>
        <dbReference type="Proteomes" id="UP001381693"/>
    </source>
</evidence>
<dbReference type="AlphaFoldDB" id="A0AAN8ZU59"/>
<dbReference type="EMBL" id="JAXCGZ010017151">
    <property type="protein sequence ID" value="KAK7068691.1"/>
    <property type="molecule type" value="Genomic_DNA"/>
</dbReference>
<sequence length="293" mass="33893">RLNDRYQRDDYLRGDSSRERPIHPDERGSRYRDERDSRYHDERRSSHPYDRYSPYRDEGRSSYPYDRYSPYRDEERSSYLDRGRSPYASDRYTRYPEDSYDRYQGDTRAQLRNSRERTYSPVDYFPSERRLTDEHYVRSHTPLSNEKGLPGDNLLPYNRSPPLAKPSSPVISTKVTEDSCNLAAEPIASLLLKLAHCKVKNESDAVLASDVIDLMLKALKEYNESIGEKNVAEFMEQAEIKLGTAKAIRRVNKTTSANTSIPDPISVAMETLRRAVNVKTGASSSSQSSLKYF</sequence>
<organism evidence="2 3">
    <name type="scientific">Halocaridina rubra</name>
    <name type="common">Hawaiian red shrimp</name>
    <dbReference type="NCBI Taxonomy" id="373956"/>
    <lineage>
        <taxon>Eukaryota</taxon>
        <taxon>Metazoa</taxon>
        <taxon>Ecdysozoa</taxon>
        <taxon>Arthropoda</taxon>
        <taxon>Crustacea</taxon>
        <taxon>Multicrustacea</taxon>
        <taxon>Malacostraca</taxon>
        <taxon>Eumalacostraca</taxon>
        <taxon>Eucarida</taxon>
        <taxon>Decapoda</taxon>
        <taxon>Pleocyemata</taxon>
        <taxon>Caridea</taxon>
        <taxon>Atyoidea</taxon>
        <taxon>Atyidae</taxon>
        <taxon>Halocaridina</taxon>
    </lineage>
</organism>
<name>A0AAN8ZU59_HALRR</name>
<feature type="compositionally biased region" description="Basic and acidic residues" evidence="1">
    <location>
        <begin position="1"/>
        <end position="60"/>
    </location>
</feature>
<feature type="compositionally biased region" description="Basic and acidic residues" evidence="1">
    <location>
        <begin position="69"/>
        <end position="84"/>
    </location>
</feature>
<proteinExistence type="predicted"/>
<comment type="caution">
    <text evidence="2">The sequence shown here is derived from an EMBL/GenBank/DDBJ whole genome shotgun (WGS) entry which is preliminary data.</text>
</comment>
<feature type="compositionally biased region" description="Basic and acidic residues" evidence="1">
    <location>
        <begin position="91"/>
        <end position="105"/>
    </location>
</feature>
<feature type="region of interest" description="Disordered" evidence="1">
    <location>
        <begin position="1"/>
        <end position="115"/>
    </location>
</feature>
<accession>A0AAN8ZU59</accession>
<feature type="non-terminal residue" evidence="2">
    <location>
        <position position="1"/>
    </location>
</feature>
<dbReference type="Proteomes" id="UP001381693">
    <property type="component" value="Unassembled WGS sequence"/>
</dbReference>
<evidence type="ECO:0000256" key="1">
    <source>
        <dbReference type="SAM" id="MobiDB-lite"/>
    </source>
</evidence>
<evidence type="ECO:0000313" key="2">
    <source>
        <dbReference type="EMBL" id="KAK7068691.1"/>
    </source>
</evidence>